<dbReference type="SUPFAM" id="SSF50370">
    <property type="entry name" value="Ricin B-like lectins"/>
    <property type="match status" value="1"/>
</dbReference>
<reference evidence="3 4" key="1">
    <citation type="journal article" date="2012" name="Eukaryot. Cell">
        <title>Draft genome sequence of CBS 2479, the standard type strain of Trichosporon asahii.</title>
        <authorList>
            <person name="Yang R.Y."/>
            <person name="Li H.T."/>
            <person name="Zhu H."/>
            <person name="Zhou G.P."/>
            <person name="Wang M."/>
            <person name="Wang L."/>
        </authorList>
    </citation>
    <scope>NUCLEOTIDE SEQUENCE [LARGE SCALE GENOMIC DNA]</scope>
    <source>
        <strain evidence="4">ATCC 90039 / CBS 2479 / JCM 2466 / KCTC 7840 / NCYC 2677 / UAMH 7654</strain>
    </source>
</reference>
<dbReference type="VEuPathDB" id="FungiDB:A1Q1_04829"/>
<accession>J6EQ18</accession>
<dbReference type="GeneID" id="25988341"/>
<dbReference type="HOGENOM" id="CLU_641212_0_0_1"/>
<dbReference type="Gene3D" id="2.80.10.50">
    <property type="match status" value="1"/>
</dbReference>
<dbReference type="KEGG" id="tasa:A1Q1_04829"/>
<dbReference type="PROSITE" id="PS50231">
    <property type="entry name" value="RICIN_B_LECTIN"/>
    <property type="match status" value="1"/>
</dbReference>
<proteinExistence type="predicted"/>
<dbReference type="CDD" id="cd00161">
    <property type="entry name" value="beta-trefoil_Ricin-like"/>
    <property type="match status" value="1"/>
</dbReference>
<evidence type="ECO:0000256" key="2">
    <source>
        <dbReference type="SAM" id="SignalP"/>
    </source>
</evidence>
<evidence type="ECO:0000256" key="1">
    <source>
        <dbReference type="SAM" id="MobiDB-lite"/>
    </source>
</evidence>
<evidence type="ECO:0000313" key="3">
    <source>
        <dbReference type="EMBL" id="EJT46534.1"/>
    </source>
</evidence>
<feature type="signal peptide" evidence="2">
    <location>
        <begin position="1"/>
        <end position="17"/>
    </location>
</feature>
<protein>
    <submittedName>
        <fullName evidence="3">Uncharacterized protein</fullName>
    </submittedName>
</protein>
<name>J6EQ18_TRIAS</name>
<feature type="region of interest" description="Disordered" evidence="1">
    <location>
        <begin position="86"/>
        <end position="109"/>
    </location>
</feature>
<evidence type="ECO:0000313" key="4">
    <source>
        <dbReference type="Proteomes" id="UP000002748"/>
    </source>
</evidence>
<dbReference type="Proteomes" id="UP000002748">
    <property type="component" value="Unassembled WGS sequence"/>
</dbReference>
<organism evidence="3 4">
    <name type="scientific">Trichosporon asahii var. asahii (strain ATCC 90039 / CBS 2479 / JCM 2466 / KCTC 7840 / NBRC 103889/ NCYC 2677 / UAMH 7654)</name>
    <name type="common">Yeast</name>
    <dbReference type="NCBI Taxonomy" id="1186058"/>
    <lineage>
        <taxon>Eukaryota</taxon>
        <taxon>Fungi</taxon>
        <taxon>Dikarya</taxon>
        <taxon>Basidiomycota</taxon>
        <taxon>Agaricomycotina</taxon>
        <taxon>Tremellomycetes</taxon>
        <taxon>Trichosporonales</taxon>
        <taxon>Trichosporonaceae</taxon>
        <taxon>Trichosporon</taxon>
    </lineage>
</organism>
<dbReference type="RefSeq" id="XP_014178542.1">
    <property type="nucleotide sequence ID" value="XM_014323067.1"/>
</dbReference>
<feature type="chain" id="PRO_5003787818" evidence="2">
    <location>
        <begin position="18"/>
        <end position="428"/>
    </location>
</feature>
<dbReference type="InterPro" id="IPR035992">
    <property type="entry name" value="Ricin_B-like_lectins"/>
</dbReference>
<keyword evidence="2" id="KW-0732">Signal</keyword>
<dbReference type="AlphaFoldDB" id="J6EQ18"/>
<gene>
    <name evidence="3" type="ORF">A1Q1_04829</name>
</gene>
<sequence>MLLKTVFLTALAALAVAAPNPNPEPEETTLEERNNWGWIPAIYARRQLHPNCGIAGVNCGKSGPFWFCAPFRAECCKASIVLSTRDNDGGDGGDGGDEKPADGGESTALIWPPPIHRKTYCPSGVAAGASLTGVAARRPTRLVQAGRWTARRSEDMKLSSQCGATLERRDQVITSNIPSSLAAAVTPRSAGVGGARLYNGAPAAARHRPFLLRRTSLFLAARSSSTPTKQLPLLPIVMFTLCKWLPALLLACAFLGVASAQSQNPNQKAKVHTIANPNLCVALGDGTYNRDIVLRPCSHELATWAINKNEGKTFIRHINQCLNGAYFALDWGFNVQNGNPAYGQLCQDEALRYAYDLWQEGGHDPWRWERLSTGQFRLFGFPLNPCLDIKDGRVQEGTKLQIWDCHPQGHPDYNNQKFNIEWLGPEYP</sequence>
<dbReference type="EMBL" id="ALBS01000284">
    <property type="protein sequence ID" value="EJT46534.1"/>
    <property type="molecule type" value="Genomic_DNA"/>
</dbReference>
<dbReference type="OrthoDB" id="6770063at2759"/>
<comment type="caution">
    <text evidence="3">The sequence shown here is derived from an EMBL/GenBank/DDBJ whole genome shotgun (WGS) entry which is preliminary data.</text>
</comment>